<dbReference type="InterPro" id="IPR036282">
    <property type="entry name" value="Glutathione-S-Trfase_C_sf"/>
</dbReference>
<dbReference type="InterPro" id="IPR004045">
    <property type="entry name" value="Glutathione_S-Trfase_N"/>
</dbReference>
<dbReference type="InterPro" id="IPR040079">
    <property type="entry name" value="Glutathione_S-Trfase"/>
</dbReference>
<dbReference type="EMBL" id="CP102381">
    <property type="protein sequence ID" value="WEJ63064.1"/>
    <property type="molecule type" value="Genomic_DNA"/>
</dbReference>
<dbReference type="CDD" id="cd03060">
    <property type="entry name" value="GST_N_Omega_like"/>
    <property type="match status" value="1"/>
</dbReference>
<protein>
    <submittedName>
        <fullName evidence="2">Glutathione S-transferase</fullName>
    </submittedName>
</protein>
<evidence type="ECO:0000259" key="1">
    <source>
        <dbReference type="PROSITE" id="PS50404"/>
    </source>
</evidence>
<dbReference type="Gene3D" id="3.40.30.10">
    <property type="entry name" value="Glutaredoxin"/>
    <property type="match status" value="1"/>
</dbReference>
<dbReference type="SUPFAM" id="SSF52833">
    <property type="entry name" value="Thioredoxin-like"/>
    <property type="match status" value="1"/>
</dbReference>
<reference evidence="2 3" key="1">
    <citation type="submission" date="2022-06" db="EMBL/GenBank/DDBJ databases">
        <title>Thiomicrohabdus sp. nov, an obligately chemolithoautotrophic, sulfur-oxidizing bacterium isolated from beach of Guanyin Mountain. Amoy.</title>
        <authorList>
            <person name="Zhu H."/>
        </authorList>
    </citation>
    <scope>NUCLEOTIDE SEQUENCE [LARGE SCALE GENOMIC DNA]</scope>
    <source>
        <strain evidence="2 3">XGS-01</strain>
    </source>
</reference>
<evidence type="ECO:0000313" key="3">
    <source>
        <dbReference type="Proteomes" id="UP001222275"/>
    </source>
</evidence>
<dbReference type="SFLD" id="SFLDS00019">
    <property type="entry name" value="Glutathione_Transferase_(cytos"/>
    <property type="match status" value="1"/>
</dbReference>
<name>A0ABY8CAU2_9GAMM</name>
<organism evidence="2 3">
    <name type="scientific">Thiomicrorhabdus lithotrophica</name>
    <dbReference type="NCBI Taxonomy" id="2949997"/>
    <lineage>
        <taxon>Bacteria</taxon>
        <taxon>Pseudomonadati</taxon>
        <taxon>Pseudomonadota</taxon>
        <taxon>Gammaproteobacteria</taxon>
        <taxon>Thiotrichales</taxon>
        <taxon>Piscirickettsiaceae</taxon>
        <taxon>Thiomicrorhabdus</taxon>
    </lineage>
</organism>
<dbReference type="RefSeq" id="WP_275595317.1">
    <property type="nucleotide sequence ID" value="NZ_CP102381.1"/>
</dbReference>
<dbReference type="SUPFAM" id="SSF47616">
    <property type="entry name" value="GST C-terminal domain-like"/>
    <property type="match status" value="1"/>
</dbReference>
<dbReference type="Pfam" id="PF13410">
    <property type="entry name" value="GST_C_2"/>
    <property type="match status" value="1"/>
</dbReference>
<gene>
    <name evidence="2" type="ORF">NR989_02100</name>
</gene>
<dbReference type="Proteomes" id="UP001222275">
    <property type="component" value="Chromosome"/>
</dbReference>
<dbReference type="PROSITE" id="PS50404">
    <property type="entry name" value="GST_NTER"/>
    <property type="match status" value="1"/>
</dbReference>
<evidence type="ECO:0000313" key="2">
    <source>
        <dbReference type="EMBL" id="WEJ63064.1"/>
    </source>
</evidence>
<sequence>MEKYPVLYSYRRCPYAMRARMAIAYSGIQVEQREIVFWEKPAEMLEASPKGTVPVLILTDGSVIDESRDIMLWALNSMSSERKSNSDQAWLFSENSLFDKKVNDWIDLCDNEFKRHLDHYKYADRFPEQSKQSYREQGCKFLTRIENQLAENSQIGCHSEFGLIENRVSMADIALFPFVRQFVNVDKEWFSKADYVHVKPWLKQNIESKWFTAIMKNRPVWKAGQQPLWVDEPELTNKAEFTAKANSKFFL</sequence>
<feature type="domain" description="GST N-terminal" evidence="1">
    <location>
        <begin position="3"/>
        <end position="82"/>
    </location>
</feature>
<dbReference type="PANTHER" id="PTHR43968">
    <property type="match status" value="1"/>
</dbReference>
<dbReference type="InterPro" id="IPR036249">
    <property type="entry name" value="Thioredoxin-like_sf"/>
</dbReference>
<dbReference type="InterPro" id="IPR050983">
    <property type="entry name" value="GST_Omega/HSP26"/>
</dbReference>
<proteinExistence type="predicted"/>
<dbReference type="Gene3D" id="1.20.1050.10">
    <property type="match status" value="1"/>
</dbReference>
<dbReference type="PROSITE" id="PS51354">
    <property type="entry name" value="GLUTAREDOXIN_2"/>
    <property type="match status" value="1"/>
</dbReference>
<dbReference type="PANTHER" id="PTHR43968:SF6">
    <property type="entry name" value="GLUTATHIONE S-TRANSFERASE OMEGA"/>
    <property type="match status" value="1"/>
</dbReference>
<accession>A0ABY8CAU2</accession>
<dbReference type="Pfam" id="PF13417">
    <property type="entry name" value="GST_N_3"/>
    <property type="match status" value="1"/>
</dbReference>
<keyword evidence="3" id="KW-1185">Reference proteome</keyword>
<dbReference type="CDD" id="cd03196">
    <property type="entry name" value="GST_C_5"/>
    <property type="match status" value="1"/>
</dbReference>